<keyword evidence="2" id="KW-0812">Transmembrane</keyword>
<feature type="transmembrane region" description="Helical" evidence="2">
    <location>
        <begin position="353"/>
        <end position="373"/>
    </location>
</feature>
<organism evidence="4 5">
    <name type="scientific">Candidatus Ozemobacter sibiricus</name>
    <dbReference type="NCBI Taxonomy" id="2268124"/>
    <lineage>
        <taxon>Bacteria</taxon>
        <taxon>Candidatus Ozemobacteria</taxon>
        <taxon>Candidatus Ozemobacterales</taxon>
        <taxon>Candidatus Ozemobacteraceae</taxon>
        <taxon>Candidatus Ozemobacter</taxon>
    </lineage>
</organism>
<dbReference type="PANTHER" id="PTHR43156">
    <property type="entry name" value="STAGE II SPORULATION PROTEIN E-RELATED"/>
    <property type="match status" value="1"/>
</dbReference>
<dbReference type="CDD" id="cd06225">
    <property type="entry name" value="HAMP"/>
    <property type="match status" value="1"/>
</dbReference>
<accession>A0A367ZTC8</accession>
<reference evidence="4 5" key="1">
    <citation type="submission" date="2018-05" db="EMBL/GenBank/DDBJ databases">
        <title>A metagenomic window into the 2 km-deep terrestrial subsurface aquifer revealed taxonomically and functionally diverse microbial community comprising novel uncultured bacterial lineages.</title>
        <authorList>
            <person name="Kadnikov V.V."/>
            <person name="Mardanov A.V."/>
            <person name="Beletsky A.V."/>
            <person name="Banks D."/>
            <person name="Pimenov N.V."/>
            <person name="Frank Y.A."/>
            <person name="Karnachuk O.V."/>
            <person name="Ravin N.V."/>
        </authorList>
    </citation>
    <scope>NUCLEOTIDE SEQUENCE [LARGE SCALE GENOMIC DNA]</scope>
    <source>
        <strain evidence="4">BY5</strain>
    </source>
</reference>
<dbReference type="Pfam" id="PF07228">
    <property type="entry name" value="SpoIIE"/>
    <property type="match status" value="1"/>
</dbReference>
<dbReference type="SUPFAM" id="SSF81606">
    <property type="entry name" value="PP2C-like"/>
    <property type="match status" value="1"/>
</dbReference>
<dbReference type="Gene3D" id="3.60.40.10">
    <property type="entry name" value="PPM-type phosphatase domain"/>
    <property type="match status" value="1"/>
</dbReference>
<sequence>MSQRANLLFDERTLAQSLALMGRGLLALWVFAVFPVAVLQVAIRQIDHLEVESRIRQDQVRQERRLNRLVRIGDDVRLLTHFLQSFLPRLATLKGPEQRAWLRRLDRLFPQAADLYWFDGAGRLLPDLSSRRHPRRATEMAFAALRKFETGPLTHNEEGLLMSFLRIASVNGLEGSRHRAFQLLRRDTDSHLVWSVLAAGEAAEARRRPEAPAGFMALLHAGRLRQNRALGAGLRLFRQRYPRDRFGLARLAGGQVRLWPRHLEAEAPLRRALLAALARYDKYFETDDAHVTLVQRAPNEYLLGIAPRPRFLRPLTWTWINLASLGWGLLVLGRLMQGRGLLWGSISRKLLGLFFFAVGTPALVLLVVGFYALRDHGNVLRQNLETRLREKLAQYDQRLPAELTRLESWVGRIIREARRARSLAERNAILDRFRQEKTIDQVFVVDKTGSASFALDKPPDEPLARKRTQFSLILCREMLRRLNKAVVFDSGSLVAEATERMFDTLVGGQKTDFNRLTHELGRFTLLTFLDEAAYIYLDAFFDSKGQADSLLLAHMPRERLERTFLDKTLRDLVRQPDIVWRVNALGDVPRLGAVIMDETDRPVYDRISREVRASRSVVRQVTTSGAEEILWVGLRGQNLTRFVLVARTSLRPVEEYLGTLWGWLVLVALLVFVSTAVIGVLLLENILVPVASLEAGISSIRGRRFDHRIPIHADDELGHVSQLMNTMIEGMNDLQVAKVVQESLFPAGALTVGPYRIHGHSRSMADIGGDYYDYFQTPDGQLLGLMGDVSGHGVSAALIMGMAKCALTLDDTPGRSIPEFLATFNRFLLKTIKRRKMMTMFCFQVDPRTHRLTFANAGHNFPFLRPGTGGPVSELAQEAMPLGVRAHTRYATREIDLAPGDTLLLYTDGLVEAVCRNGEQVGYERAKEWYARVAHLPPEQVVERLFAIFDEETTSDQPGDDVSLICLKRMA</sequence>
<proteinExistence type="predicted"/>
<dbReference type="GO" id="GO:0016020">
    <property type="term" value="C:membrane"/>
    <property type="evidence" value="ECO:0007669"/>
    <property type="project" value="InterPro"/>
</dbReference>
<dbReference type="InterPro" id="IPR052016">
    <property type="entry name" value="Bact_Sigma-Reg"/>
</dbReference>
<dbReference type="SMART" id="SM00331">
    <property type="entry name" value="PP2C_SIG"/>
    <property type="match status" value="1"/>
</dbReference>
<dbReference type="InterPro" id="IPR036457">
    <property type="entry name" value="PPM-type-like_dom_sf"/>
</dbReference>
<gene>
    <name evidence="4" type="ORF">OZSIB_2257</name>
</gene>
<dbReference type="PANTHER" id="PTHR43156:SF2">
    <property type="entry name" value="STAGE II SPORULATION PROTEIN E"/>
    <property type="match status" value="1"/>
</dbReference>
<keyword evidence="1" id="KW-0378">Hydrolase</keyword>
<feature type="transmembrane region" description="Helical" evidence="2">
    <location>
        <begin position="20"/>
        <end position="43"/>
    </location>
</feature>
<keyword evidence="2" id="KW-0472">Membrane</keyword>
<dbReference type="EMBL" id="QOQW01000002">
    <property type="protein sequence ID" value="RCK81388.1"/>
    <property type="molecule type" value="Genomic_DNA"/>
</dbReference>
<evidence type="ECO:0000256" key="1">
    <source>
        <dbReference type="ARBA" id="ARBA00022801"/>
    </source>
</evidence>
<evidence type="ECO:0000256" key="2">
    <source>
        <dbReference type="SAM" id="Phobius"/>
    </source>
</evidence>
<dbReference type="Pfam" id="PF00672">
    <property type="entry name" value="HAMP"/>
    <property type="match status" value="1"/>
</dbReference>
<dbReference type="Proteomes" id="UP000252355">
    <property type="component" value="Unassembled WGS sequence"/>
</dbReference>
<evidence type="ECO:0000313" key="5">
    <source>
        <dbReference type="Proteomes" id="UP000252355"/>
    </source>
</evidence>
<keyword evidence="2" id="KW-1133">Transmembrane helix</keyword>
<dbReference type="InterPro" id="IPR003660">
    <property type="entry name" value="HAMP_dom"/>
</dbReference>
<protein>
    <submittedName>
        <fullName evidence="4">Serine phosphatase RsbU, regulator of sigma subunit</fullName>
    </submittedName>
</protein>
<evidence type="ECO:0000259" key="3">
    <source>
        <dbReference type="PROSITE" id="PS50885"/>
    </source>
</evidence>
<dbReference type="GO" id="GO:0016791">
    <property type="term" value="F:phosphatase activity"/>
    <property type="evidence" value="ECO:0007669"/>
    <property type="project" value="TreeGrafter"/>
</dbReference>
<dbReference type="AlphaFoldDB" id="A0A367ZTC8"/>
<dbReference type="InterPro" id="IPR001932">
    <property type="entry name" value="PPM-type_phosphatase-like_dom"/>
</dbReference>
<evidence type="ECO:0000313" key="4">
    <source>
        <dbReference type="EMBL" id="RCK81388.1"/>
    </source>
</evidence>
<name>A0A367ZTC8_9BACT</name>
<dbReference type="GO" id="GO:0007165">
    <property type="term" value="P:signal transduction"/>
    <property type="evidence" value="ECO:0007669"/>
    <property type="project" value="InterPro"/>
</dbReference>
<comment type="caution">
    <text evidence="4">The sequence shown here is derived from an EMBL/GenBank/DDBJ whole genome shotgun (WGS) entry which is preliminary data.</text>
</comment>
<dbReference type="SMART" id="SM00304">
    <property type="entry name" value="HAMP"/>
    <property type="match status" value="1"/>
</dbReference>
<feature type="transmembrane region" description="Helical" evidence="2">
    <location>
        <begin position="315"/>
        <end position="333"/>
    </location>
</feature>
<dbReference type="PROSITE" id="PS50885">
    <property type="entry name" value="HAMP"/>
    <property type="match status" value="1"/>
</dbReference>
<dbReference type="Gene3D" id="6.10.340.10">
    <property type="match status" value="1"/>
</dbReference>
<feature type="domain" description="HAMP" evidence="3">
    <location>
        <begin position="684"/>
        <end position="736"/>
    </location>
</feature>
<feature type="transmembrane region" description="Helical" evidence="2">
    <location>
        <begin position="660"/>
        <end position="683"/>
    </location>
</feature>